<organism evidence="3 4">
    <name type="scientific">Plectosphaerella plurivora</name>
    <dbReference type="NCBI Taxonomy" id="936078"/>
    <lineage>
        <taxon>Eukaryota</taxon>
        <taxon>Fungi</taxon>
        <taxon>Dikarya</taxon>
        <taxon>Ascomycota</taxon>
        <taxon>Pezizomycotina</taxon>
        <taxon>Sordariomycetes</taxon>
        <taxon>Hypocreomycetidae</taxon>
        <taxon>Glomerellales</taxon>
        <taxon>Plectosphaerellaceae</taxon>
        <taxon>Plectosphaerella</taxon>
    </lineage>
</organism>
<keyword evidence="4" id="KW-1185">Reference proteome</keyword>
<dbReference type="Gene3D" id="3.40.50.1820">
    <property type="entry name" value="alpha/beta hydrolase"/>
    <property type="match status" value="1"/>
</dbReference>
<dbReference type="PANTHER" id="PTHR48081">
    <property type="entry name" value="AB HYDROLASE SUPERFAMILY PROTEIN C4A8.06C"/>
    <property type="match status" value="1"/>
</dbReference>
<evidence type="ECO:0000313" key="3">
    <source>
        <dbReference type="EMBL" id="KAH6676955.1"/>
    </source>
</evidence>
<dbReference type="InterPro" id="IPR050300">
    <property type="entry name" value="GDXG_lipolytic_enzyme"/>
</dbReference>
<keyword evidence="1 3" id="KW-0378">Hydrolase</keyword>
<comment type="caution">
    <text evidence="3">The sequence shown here is derived from an EMBL/GenBank/DDBJ whole genome shotgun (WGS) entry which is preliminary data.</text>
</comment>
<dbReference type="AlphaFoldDB" id="A0A9P8V5I2"/>
<gene>
    <name evidence="3" type="ORF">F5X68DRAFT_235129</name>
</gene>
<dbReference type="Proteomes" id="UP000770015">
    <property type="component" value="Unassembled WGS sequence"/>
</dbReference>
<dbReference type="InterPro" id="IPR029058">
    <property type="entry name" value="AB_hydrolase_fold"/>
</dbReference>
<protein>
    <submittedName>
        <fullName evidence="3">Alpha/Beta hydrolase protein</fullName>
    </submittedName>
</protein>
<dbReference type="EMBL" id="JAGSXJ010000023">
    <property type="protein sequence ID" value="KAH6676955.1"/>
    <property type="molecule type" value="Genomic_DNA"/>
</dbReference>
<name>A0A9P8V5I2_9PEZI</name>
<proteinExistence type="predicted"/>
<dbReference type="InterPro" id="IPR013094">
    <property type="entry name" value="AB_hydrolase_3"/>
</dbReference>
<reference evidence="3" key="1">
    <citation type="journal article" date="2021" name="Nat. Commun.">
        <title>Genetic determinants of endophytism in the Arabidopsis root mycobiome.</title>
        <authorList>
            <person name="Mesny F."/>
            <person name="Miyauchi S."/>
            <person name="Thiergart T."/>
            <person name="Pickel B."/>
            <person name="Atanasova L."/>
            <person name="Karlsson M."/>
            <person name="Huettel B."/>
            <person name="Barry K.W."/>
            <person name="Haridas S."/>
            <person name="Chen C."/>
            <person name="Bauer D."/>
            <person name="Andreopoulos W."/>
            <person name="Pangilinan J."/>
            <person name="LaButti K."/>
            <person name="Riley R."/>
            <person name="Lipzen A."/>
            <person name="Clum A."/>
            <person name="Drula E."/>
            <person name="Henrissat B."/>
            <person name="Kohler A."/>
            <person name="Grigoriev I.V."/>
            <person name="Martin F.M."/>
            <person name="Hacquard S."/>
        </authorList>
    </citation>
    <scope>NUCLEOTIDE SEQUENCE</scope>
    <source>
        <strain evidence="3">MPI-SDFR-AT-0117</strain>
    </source>
</reference>
<dbReference type="OrthoDB" id="2963168at2759"/>
<dbReference type="PANTHER" id="PTHR48081:SF3">
    <property type="entry name" value="ALPHA_BETA HYDROLASE FOLD-3 DOMAIN-CONTAINING PROTEIN"/>
    <property type="match status" value="1"/>
</dbReference>
<accession>A0A9P8V5I2</accession>
<dbReference type="SUPFAM" id="SSF53474">
    <property type="entry name" value="alpha/beta-Hydrolases"/>
    <property type="match status" value="1"/>
</dbReference>
<dbReference type="Pfam" id="PF07859">
    <property type="entry name" value="Abhydrolase_3"/>
    <property type="match status" value="1"/>
</dbReference>
<evidence type="ECO:0000313" key="4">
    <source>
        <dbReference type="Proteomes" id="UP000770015"/>
    </source>
</evidence>
<dbReference type="GO" id="GO:0016787">
    <property type="term" value="F:hydrolase activity"/>
    <property type="evidence" value="ECO:0007669"/>
    <property type="project" value="UniProtKB-KW"/>
</dbReference>
<evidence type="ECO:0000256" key="1">
    <source>
        <dbReference type="ARBA" id="ARBA00022801"/>
    </source>
</evidence>
<feature type="domain" description="Alpha/beta hydrolase fold-3" evidence="2">
    <location>
        <begin position="40"/>
        <end position="147"/>
    </location>
</feature>
<sequence length="299" mass="32685">MSTPAYTVKTHVYKRVNGLDLTIDVCTPTGKESSKPLTALIFYHGVFLIFGSKTAWAPEWLIRASIRRGWTYIAPSYRLLPEATGDDVLSDTLDAAQWVAADITPRIVMTGASAGGFLAMATAVQLRSPRPPAVLAIYGMLDFSHPEYIDGSAMGAMPPLPDTVTGPVVEEITASRGVDIIDAYSQPEDMATDKRMLWVAVIKQLALFPEIITGVPGLSQKIRQSGVENIKLEHRKFFPVAFGLSEDFPPTAFVHGTADDLVEVSQSTNAAEKLRAIGVDVALERAWCRTWLRHGRDRA</sequence>
<evidence type="ECO:0000259" key="2">
    <source>
        <dbReference type="Pfam" id="PF07859"/>
    </source>
</evidence>